<organism evidence="1 2">
    <name type="scientific">Desulfuromonas soudanensis</name>
    <dbReference type="NCBI Taxonomy" id="1603606"/>
    <lineage>
        <taxon>Bacteria</taxon>
        <taxon>Pseudomonadati</taxon>
        <taxon>Thermodesulfobacteriota</taxon>
        <taxon>Desulfuromonadia</taxon>
        <taxon>Desulfuromonadales</taxon>
        <taxon>Desulfuromonadaceae</taxon>
        <taxon>Desulfuromonas</taxon>
    </lineage>
</organism>
<protein>
    <submittedName>
        <fullName evidence="1">Uncharacterized protein</fullName>
    </submittedName>
</protein>
<reference evidence="1 2" key="1">
    <citation type="submission" date="2015-07" db="EMBL/GenBank/DDBJ databases">
        <title>Isolation and Genomic Characterization of a Novel Halophilic Metal-Reducing Deltaproteobacterium from the Deep Subsurface.</title>
        <authorList>
            <person name="Badalamenti J.P."/>
            <person name="Summers Z.M."/>
            <person name="Gralnick J.A."/>
            <person name="Bond D.R."/>
        </authorList>
    </citation>
    <scope>NUCLEOTIDE SEQUENCE [LARGE SCALE GENOMIC DNA]</scope>
    <source>
        <strain evidence="1 2">WTL</strain>
    </source>
</reference>
<dbReference type="KEGG" id="des:DSOUD_2269"/>
<accession>A0A0M3QG19</accession>
<keyword evidence="2" id="KW-1185">Reference proteome</keyword>
<dbReference type="EMBL" id="CP010802">
    <property type="protein sequence ID" value="ALC17033.1"/>
    <property type="molecule type" value="Genomic_DNA"/>
</dbReference>
<name>A0A0M3QG19_9BACT</name>
<dbReference type="Proteomes" id="UP000057158">
    <property type="component" value="Chromosome"/>
</dbReference>
<dbReference type="AlphaFoldDB" id="A0A0M3QG19"/>
<proteinExistence type="predicted"/>
<gene>
    <name evidence="1" type="ORF">DSOUD_2269</name>
</gene>
<evidence type="ECO:0000313" key="1">
    <source>
        <dbReference type="EMBL" id="ALC17033.1"/>
    </source>
</evidence>
<dbReference type="STRING" id="1603606.DSOUD_2269"/>
<sequence>MDVIVHEAEGMNAVAKATGSFLKEKEKSRSVFICREDGLACVAAENHVIHGAGEMYSWFTCHGG</sequence>
<evidence type="ECO:0000313" key="2">
    <source>
        <dbReference type="Proteomes" id="UP000057158"/>
    </source>
</evidence>